<name>A0AA39KGY5_MICHY</name>
<evidence type="ECO:0000256" key="1">
    <source>
        <dbReference type="ARBA" id="ARBA00004141"/>
    </source>
</evidence>
<dbReference type="EMBL" id="JAQQBR010001834">
    <property type="protein sequence ID" value="KAK0161920.1"/>
    <property type="molecule type" value="Genomic_DNA"/>
</dbReference>
<evidence type="ECO:0000313" key="7">
    <source>
        <dbReference type="EMBL" id="KAK0161920.1"/>
    </source>
</evidence>
<comment type="subcellular location">
    <subcellularLocation>
        <location evidence="1">Membrane</location>
        <topology evidence="1">Multi-pass membrane protein</topology>
    </subcellularLocation>
</comment>
<organism evidence="7 8">
    <name type="scientific">Microctonus hyperodae</name>
    <name type="common">Parasitoid wasp</name>
    <dbReference type="NCBI Taxonomy" id="165561"/>
    <lineage>
        <taxon>Eukaryota</taxon>
        <taxon>Metazoa</taxon>
        <taxon>Ecdysozoa</taxon>
        <taxon>Arthropoda</taxon>
        <taxon>Hexapoda</taxon>
        <taxon>Insecta</taxon>
        <taxon>Pterygota</taxon>
        <taxon>Neoptera</taxon>
        <taxon>Endopterygota</taxon>
        <taxon>Hymenoptera</taxon>
        <taxon>Apocrita</taxon>
        <taxon>Ichneumonoidea</taxon>
        <taxon>Braconidae</taxon>
        <taxon>Euphorinae</taxon>
        <taxon>Microctonus</taxon>
    </lineage>
</organism>
<reference evidence="7" key="1">
    <citation type="journal article" date="2023" name="bioRxiv">
        <title>Scaffold-level genome assemblies of two parasitoid biocontrol wasps reveal the parthenogenesis mechanism and an associated novel virus.</title>
        <authorList>
            <person name="Inwood S."/>
            <person name="Skelly J."/>
            <person name="Guhlin J."/>
            <person name="Harrop T."/>
            <person name="Goldson S."/>
            <person name="Dearden P."/>
        </authorList>
    </citation>
    <scope>NUCLEOTIDE SEQUENCE</scope>
    <source>
        <strain evidence="7">Lincoln</strain>
        <tissue evidence="7">Whole body</tissue>
    </source>
</reference>
<reference evidence="7" key="2">
    <citation type="submission" date="2023-03" db="EMBL/GenBank/DDBJ databases">
        <authorList>
            <person name="Inwood S.N."/>
            <person name="Skelly J.G."/>
            <person name="Guhlin J."/>
            <person name="Harrop T.W.R."/>
            <person name="Goldson S.G."/>
            <person name="Dearden P.K."/>
        </authorList>
    </citation>
    <scope>NUCLEOTIDE SEQUENCE</scope>
    <source>
        <strain evidence="7">Lincoln</strain>
        <tissue evidence="7">Whole body</tissue>
    </source>
</reference>
<evidence type="ECO:0000256" key="3">
    <source>
        <dbReference type="ARBA" id="ARBA00022989"/>
    </source>
</evidence>
<feature type="transmembrane region" description="Helical" evidence="5">
    <location>
        <begin position="344"/>
        <end position="362"/>
    </location>
</feature>
<dbReference type="PANTHER" id="PTHR10924">
    <property type="entry name" value="MAJOR FACILITATOR SUPERFAMILY PROTEIN-RELATED"/>
    <property type="match status" value="1"/>
</dbReference>
<dbReference type="Proteomes" id="UP001168972">
    <property type="component" value="Unassembled WGS sequence"/>
</dbReference>
<feature type="transmembrane region" description="Helical" evidence="5">
    <location>
        <begin position="315"/>
        <end position="332"/>
    </location>
</feature>
<feature type="transmembrane region" description="Helical" evidence="5">
    <location>
        <begin position="402"/>
        <end position="425"/>
    </location>
</feature>
<dbReference type="GO" id="GO:0016020">
    <property type="term" value="C:membrane"/>
    <property type="evidence" value="ECO:0007669"/>
    <property type="project" value="UniProtKB-SubCell"/>
</dbReference>
<dbReference type="InterPro" id="IPR049680">
    <property type="entry name" value="FLVCR1-2_SLC49-like"/>
</dbReference>
<feature type="transmembrane region" description="Helical" evidence="5">
    <location>
        <begin position="431"/>
        <end position="451"/>
    </location>
</feature>
<dbReference type="InterPro" id="IPR036259">
    <property type="entry name" value="MFS_trans_sf"/>
</dbReference>
<feature type="domain" description="Major facilitator superfamily (MFS) profile" evidence="6">
    <location>
        <begin position="43"/>
        <end position="456"/>
    </location>
</feature>
<accession>A0AA39KGY5</accession>
<evidence type="ECO:0000313" key="8">
    <source>
        <dbReference type="Proteomes" id="UP001168972"/>
    </source>
</evidence>
<feature type="transmembrane region" description="Helical" evidence="5">
    <location>
        <begin position="174"/>
        <end position="196"/>
    </location>
</feature>
<feature type="transmembrane region" description="Helical" evidence="5">
    <location>
        <begin position="368"/>
        <end position="390"/>
    </location>
</feature>
<dbReference type="GO" id="GO:0015232">
    <property type="term" value="F:heme transmembrane transporter activity"/>
    <property type="evidence" value="ECO:0007669"/>
    <property type="project" value="TreeGrafter"/>
</dbReference>
<dbReference type="PROSITE" id="PS50850">
    <property type="entry name" value="MFS"/>
    <property type="match status" value="1"/>
</dbReference>
<protein>
    <recommendedName>
        <fullName evidence="6">Major facilitator superfamily (MFS) profile domain-containing protein</fullName>
    </recommendedName>
</protein>
<dbReference type="GO" id="GO:0020037">
    <property type="term" value="F:heme binding"/>
    <property type="evidence" value="ECO:0007669"/>
    <property type="project" value="TreeGrafter"/>
</dbReference>
<dbReference type="AlphaFoldDB" id="A0AA39KGY5"/>
<gene>
    <name evidence="7" type="ORF">PV327_008317</name>
</gene>
<feature type="transmembrane region" description="Helical" evidence="5">
    <location>
        <begin position="212"/>
        <end position="235"/>
    </location>
</feature>
<dbReference type="GO" id="GO:0097037">
    <property type="term" value="P:heme export"/>
    <property type="evidence" value="ECO:0007669"/>
    <property type="project" value="TreeGrafter"/>
</dbReference>
<sequence>MANDNVDMDTSMTVKYSSSNVEHIDEKSLNIVQKIIIKEYKVRWVMLSLFSFYWGLSTFQWIEYSIISNIVSKYYGVSPMAVDWTSMSYMLFFVIFVIPGSYIADKINLRRTAILGSFLICLGSWIKIFSVNPNGFAITFIGQSFLASSQAIIQSVPGRLAAQWFPARQVSLATSLAIFGNLLGCSLGFCIPPMIVKNHEKLEDIGRDFNRLFWTIAIISSGAFFSILLWVLVVFQDEPKLPPSETRALQKVNLVNNRRSFTQPMKRLFTNKSYLILCNSYGLNVGVLNAVSTLLNQIYLSHYENGEEDVGRLGLLLLIMGMFGSITFGAILDKYHKFKETAVIVYLLTLLGQIFFAIAMWVEIKWMIYLAATFLGFFMSGYLAVGYDICAEYTYPESESMATGILNIANNIYGIVLVILCGKLMEYYGDIAVHICLCSSLLFGFILTVFTKDEQRRQDSKKLMYISVPKVDITDDKKEMSCHTDRSNLFANNSNYIYVLLNGWVTPISRSEVSLVKIGSAETTRQASYDPGIVFAFAGWCFLRQWNEKADRW</sequence>
<evidence type="ECO:0000259" key="6">
    <source>
        <dbReference type="PROSITE" id="PS50850"/>
    </source>
</evidence>
<dbReference type="PANTHER" id="PTHR10924:SF4">
    <property type="entry name" value="GH15861P"/>
    <property type="match status" value="1"/>
</dbReference>
<dbReference type="SUPFAM" id="SSF103473">
    <property type="entry name" value="MFS general substrate transporter"/>
    <property type="match status" value="1"/>
</dbReference>
<dbReference type="InterPro" id="IPR020846">
    <property type="entry name" value="MFS_dom"/>
</dbReference>
<keyword evidence="8" id="KW-1185">Reference proteome</keyword>
<dbReference type="InterPro" id="IPR011701">
    <property type="entry name" value="MFS"/>
</dbReference>
<evidence type="ECO:0000256" key="2">
    <source>
        <dbReference type="ARBA" id="ARBA00022692"/>
    </source>
</evidence>
<dbReference type="Gene3D" id="1.20.1250.20">
    <property type="entry name" value="MFS general substrate transporter like domains"/>
    <property type="match status" value="2"/>
</dbReference>
<proteinExistence type="predicted"/>
<keyword evidence="2 5" id="KW-0812">Transmembrane</keyword>
<comment type="caution">
    <text evidence="7">The sequence shown here is derived from an EMBL/GenBank/DDBJ whole genome shotgun (WGS) entry which is preliminary data.</text>
</comment>
<keyword evidence="4 5" id="KW-0472">Membrane</keyword>
<feature type="transmembrane region" description="Helical" evidence="5">
    <location>
        <begin position="44"/>
        <end position="67"/>
    </location>
</feature>
<evidence type="ECO:0000256" key="4">
    <source>
        <dbReference type="ARBA" id="ARBA00023136"/>
    </source>
</evidence>
<feature type="transmembrane region" description="Helical" evidence="5">
    <location>
        <begin position="274"/>
        <end position="295"/>
    </location>
</feature>
<feature type="transmembrane region" description="Helical" evidence="5">
    <location>
        <begin position="87"/>
        <end position="105"/>
    </location>
</feature>
<dbReference type="Pfam" id="PF07690">
    <property type="entry name" value="MFS_1"/>
    <property type="match status" value="1"/>
</dbReference>
<keyword evidence="3 5" id="KW-1133">Transmembrane helix</keyword>
<evidence type="ECO:0000256" key="5">
    <source>
        <dbReference type="SAM" id="Phobius"/>
    </source>
</evidence>